<dbReference type="SUPFAM" id="SSF47729">
    <property type="entry name" value="IHF-like DNA-binding proteins"/>
    <property type="match status" value="1"/>
</dbReference>
<keyword evidence="5" id="KW-1185">Reference proteome</keyword>
<proteinExistence type="inferred from homology"/>
<comment type="caution">
    <text evidence="4">The sequence shown here is derived from an EMBL/GenBank/DDBJ whole genome shotgun (WGS) entry which is preliminary data.</text>
</comment>
<dbReference type="SMART" id="SM00411">
    <property type="entry name" value="BHL"/>
    <property type="match status" value="1"/>
</dbReference>
<dbReference type="PANTHER" id="PTHR33175">
    <property type="entry name" value="DNA-BINDING PROTEIN HU"/>
    <property type="match status" value="1"/>
</dbReference>
<dbReference type="Gene3D" id="4.10.520.10">
    <property type="entry name" value="IHF-like DNA-binding proteins"/>
    <property type="match status" value="1"/>
</dbReference>
<evidence type="ECO:0000256" key="2">
    <source>
        <dbReference type="ARBA" id="ARBA00023125"/>
    </source>
</evidence>
<dbReference type="RefSeq" id="WP_370396696.1">
    <property type="nucleotide sequence ID" value="NZ_JALBUT010000003.1"/>
</dbReference>
<dbReference type="InterPro" id="IPR000119">
    <property type="entry name" value="Hist_DNA-bd"/>
</dbReference>
<gene>
    <name evidence="4" type="ORF">MOX91_03525</name>
</gene>
<dbReference type="Proteomes" id="UP001275932">
    <property type="component" value="Unassembled WGS sequence"/>
</dbReference>
<name>A0ABU4WFA8_9BACT</name>
<dbReference type="PANTHER" id="PTHR33175:SF2">
    <property type="entry name" value="INTEGRATION HOST FACTOR SUBUNIT ALPHA"/>
    <property type="match status" value="1"/>
</dbReference>
<evidence type="ECO:0000313" key="5">
    <source>
        <dbReference type="Proteomes" id="UP001275932"/>
    </source>
</evidence>
<dbReference type="Pfam" id="PF00216">
    <property type="entry name" value="Bac_DNA_binding"/>
    <property type="match status" value="1"/>
</dbReference>
<dbReference type="EMBL" id="JALBUT010000003">
    <property type="protein sequence ID" value="MDX8415248.1"/>
    <property type="molecule type" value="Genomic_DNA"/>
</dbReference>
<sequence>MQNLTKREIVQKIYTTKPECRNGSVLQNDVKDIVQMTLDTIVESLSSGRNVELRNFGVLEVQVRKPRVGRNPTMPQNDVVIPKRAIVKFKSGKELKAALKKLDLGVVENARQSRARK</sequence>
<accession>A0ABU4WFA8</accession>
<organism evidence="4 5">
    <name type="scientific">Intestinicryptomonas porci</name>
    <dbReference type="NCBI Taxonomy" id="2926320"/>
    <lineage>
        <taxon>Bacteria</taxon>
        <taxon>Pseudomonadati</taxon>
        <taxon>Verrucomicrobiota</taxon>
        <taxon>Opitutia</taxon>
        <taxon>Opitutales</taxon>
        <taxon>Intestinicryptomonaceae</taxon>
        <taxon>Intestinicryptomonas</taxon>
    </lineage>
</organism>
<dbReference type="InterPro" id="IPR010992">
    <property type="entry name" value="IHF-like_DNA-bd_dom_sf"/>
</dbReference>
<keyword evidence="2" id="KW-0238">DNA-binding</keyword>
<comment type="similarity">
    <text evidence="1 3">Belongs to the bacterial histone-like protein family.</text>
</comment>
<evidence type="ECO:0000313" key="4">
    <source>
        <dbReference type="EMBL" id="MDX8415248.1"/>
    </source>
</evidence>
<protein>
    <submittedName>
        <fullName evidence="4">Integration host factor subunit beta</fullName>
    </submittedName>
</protein>
<dbReference type="CDD" id="cd13836">
    <property type="entry name" value="IHF_B"/>
    <property type="match status" value="1"/>
</dbReference>
<evidence type="ECO:0000256" key="1">
    <source>
        <dbReference type="ARBA" id="ARBA00010529"/>
    </source>
</evidence>
<evidence type="ECO:0000256" key="3">
    <source>
        <dbReference type="RuleBase" id="RU003939"/>
    </source>
</evidence>
<reference evidence="4 5" key="1">
    <citation type="submission" date="2022-03" db="EMBL/GenBank/DDBJ databases">
        <title>Novel taxa within the pig intestine.</title>
        <authorList>
            <person name="Wylensek D."/>
            <person name="Bishof K."/>
            <person name="Afrizal A."/>
            <person name="Clavel T."/>
        </authorList>
    </citation>
    <scope>NUCLEOTIDE SEQUENCE [LARGE SCALE GENOMIC DNA]</scope>
    <source>
        <strain evidence="4 5">CLA-KB-P66</strain>
    </source>
</reference>